<dbReference type="AlphaFoldDB" id="A0A382D7T1"/>
<reference evidence="1" key="1">
    <citation type="submission" date="2018-05" db="EMBL/GenBank/DDBJ databases">
        <authorList>
            <person name="Lanie J.A."/>
            <person name="Ng W.-L."/>
            <person name="Kazmierczak K.M."/>
            <person name="Andrzejewski T.M."/>
            <person name="Davidsen T.M."/>
            <person name="Wayne K.J."/>
            <person name="Tettelin H."/>
            <person name="Glass J.I."/>
            <person name="Rusch D."/>
            <person name="Podicherti R."/>
            <person name="Tsui H.-C.T."/>
            <person name="Winkler M.E."/>
        </authorList>
    </citation>
    <scope>NUCLEOTIDE SEQUENCE</scope>
</reference>
<accession>A0A382D7T1</accession>
<evidence type="ECO:0000313" key="1">
    <source>
        <dbReference type="EMBL" id="SVB33653.1"/>
    </source>
</evidence>
<proteinExistence type="predicted"/>
<gene>
    <name evidence="1" type="ORF">METZ01_LOCUS186507</name>
</gene>
<dbReference type="EMBL" id="UINC01037729">
    <property type="protein sequence ID" value="SVB33653.1"/>
    <property type="molecule type" value="Genomic_DNA"/>
</dbReference>
<name>A0A382D7T1_9ZZZZ</name>
<organism evidence="1">
    <name type="scientific">marine metagenome</name>
    <dbReference type="NCBI Taxonomy" id="408172"/>
    <lineage>
        <taxon>unclassified sequences</taxon>
        <taxon>metagenomes</taxon>
        <taxon>ecological metagenomes</taxon>
    </lineage>
</organism>
<sequence>MREKEIKKQEVKENLADMAHKVEQDHEIQLARAELYKAAKYSIKLHDMLKTMSEQEGLDGWVSAKITKASDYLSTVYHHLDYQTKFENAQFEGQIKNPAPDMNKYGIHSTKMKGEPFKAYRHNKLIGEFDTIEELNKFLTDLVNKESSYKDQLHKKLSEKGAENKVTAKGINTTTKKGATHLGTSVAKIKI</sequence>
<protein>
    <submittedName>
        <fullName evidence="1">Uncharacterized protein</fullName>
    </submittedName>
</protein>